<comment type="caution">
    <text evidence="2">The sequence shown here is derived from an EMBL/GenBank/DDBJ whole genome shotgun (WGS) entry which is preliminary data.</text>
</comment>
<dbReference type="OrthoDB" id="9809153at2"/>
<proteinExistence type="predicted"/>
<dbReference type="Proteomes" id="UP000269154">
    <property type="component" value="Unassembled WGS sequence"/>
</dbReference>
<feature type="domain" description="Insertion element IS402-like" evidence="1">
    <location>
        <begin position="2"/>
        <end position="62"/>
    </location>
</feature>
<dbReference type="AlphaFoldDB" id="A0A3N6PH34"/>
<dbReference type="EMBL" id="RCBY01000012">
    <property type="protein sequence ID" value="RQH53540.1"/>
    <property type="molecule type" value="Genomic_DNA"/>
</dbReference>
<protein>
    <submittedName>
        <fullName evidence="2">Transposase</fullName>
    </submittedName>
</protein>
<evidence type="ECO:0000259" key="1">
    <source>
        <dbReference type="Pfam" id="PF13340"/>
    </source>
</evidence>
<dbReference type="RefSeq" id="WP_124154254.1">
    <property type="nucleotide sequence ID" value="NZ_CAWOKI010000390.1"/>
</dbReference>
<evidence type="ECO:0000313" key="2">
    <source>
        <dbReference type="EMBL" id="RQH53540.1"/>
    </source>
</evidence>
<dbReference type="PANTHER" id="PTHR30007">
    <property type="entry name" value="PHP DOMAIN PROTEIN"/>
    <property type="match status" value="1"/>
</dbReference>
<name>A0A3N6PH34_9CYAN</name>
<accession>A0A3N6PH34</accession>
<reference evidence="2 3" key="1">
    <citation type="journal article" date="2018" name="ACS Chem. Biol.">
        <title>Ketoreductase domain dysfunction expands chemodiversity: malyngamide biosynthesis in the cyanobacterium Okeania hirsuta.</title>
        <authorList>
            <person name="Moss N.A."/>
            <person name="Leao T."/>
            <person name="Rankin M."/>
            <person name="McCullough T.M."/>
            <person name="Qu P."/>
            <person name="Korobeynikov A."/>
            <person name="Smith J.L."/>
            <person name="Gerwick L."/>
            <person name="Gerwick W.H."/>
        </authorList>
    </citation>
    <scope>NUCLEOTIDE SEQUENCE [LARGE SCALE GENOMIC DNA]</scope>
    <source>
        <strain evidence="2 3">PAB10Feb10-1</strain>
    </source>
</reference>
<dbReference type="Pfam" id="PF13340">
    <property type="entry name" value="DUF4096"/>
    <property type="match status" value="1"/>
</dbReference>
<keyword evidence="3" id="KW-1185">Reference proteome</keyword>
<organism evidence="2 3">
    <name type="scientific">Okeania hirsuta</name>
    <dbReference type="NCBI Taxonomy" id="1458930"/>
    <lineage>
        <taxon>Bacteria</taxon>
        <taxon>Bacillati</taxon>
        <taxon>Cyanobacteriota</taxon>
        <taxon>Cyanophyceae</taxon>
        <taxon>Oscillatoriophycideae</taxon>
        <taxon>Oscillatoriales</taxon>
        <taxon>Microcoleaceae</taxon>
        <taxon>Okeania</taxon>
    </lineage>
</organism>
<dbReference type="InterPro" id="IPR025161">
    <property type="entry name" value="IS402-like_dom"/>
</dbReference>
<dbReference type="PANTHER" id="PTHR30007:SF0">
    <property type="entry name" value="TRANSPOSASE"/>
    <property type="match status" value="1"/>
</dbReference>
<evidence type="ECO:0000313" key="3">
    <source>
        <dbReference type="Proteomes" id="UP000269154"/>
    </source>
</evidence>
<sequence>MIPPPHSGGRSGSVDTREVINGIFYLVHNGCTWGALPHDLPPWQTVATYFYRWQRSGVWKEINDMLRLRSIP</sequence>
<gene>
    <name evidence="2" type="ORF">D5R40_03965</name>
</gene>